<dbReference type="InterPro" id="IPR002421">
    <property type="entry name" value="5-3_exonuclease"/>
</dbReference>
<dbReference type="FunFam" id="1.10.150.20:FF:000003">
    <property type="entry name" value="DNA polymerase I"/>
    <property type="match status" value="1"/>
</dbReference>
<evidence type="ECO:0000313" key="20">
    <source>
        <dbReference type="EMBL" id="AVD71952.1"/>
    </source>
</evidence>
<keyword evidence="12 16" id="KW-0238">DNA-binding</keyword>
<evidence type="ECO:0000256" key="11">
    <source>
        <dbReference type="ARBA" id="ARBA00022932"/>
    </source>
</evidence>
<keyword evidence="9 16" id="KW-0378">Hydrolase</keyword>
<dbReference type="SMART" id="SM00482">
    <property type="entry name" value="POLAc"/>
    <property type="match status" value="1"/>
</dbReference>
<dbReference type="InterPro" id="IPR020046">
    <property type="entry name" value="5-3_exonucl_a-hlix_arch_N"/>
</dbReference>
<dbReference type="InterPro" id="IPR018320">
    <property type="entry name" value="DNA_polymerase_1"/>
</dbReference>
<keyword evidence="8 16" id="KW-0227">DNA damage</keyword>
<dbReference type="SUPFAM" id="SSF47807">
    <property type="entry name" value="5' to 3' exonuclease, C-terminal subdomain"/>
    <property type="match status" value="1"/>
</dbReference>
<keyword evidence="13 16" id="KW-0234">DNA repair</keyword>
<dbReference type="PANTHER" id="PTHR10133:SF27">
    <property type="entry name" value="DNA POLYMERASE NU"/>
    <property type="match status" value="1"/>
</dbReference>
<name>A0A2L1GQK2_9BACT</name>
<dbReference type="SMART" id="SM00474">
    <property type="entry name" value="35EXOc"/>
    <property type="match status" value="1"/>
</dbReference>
<dbReference type="InterPro" id="IPR001098">
    <property type="entry name" value="DNA-dir_DNA_pol_A_palm_dom"/>
</dbReference>
<dbReference type="GO" id="GO:0008408">
    <property type="term" value="F:3'-5' exonuclease activity"/>
    <property type="evidence" value="ECO:0007669"/>
    <property type="project" value="UniProtKB-UniRule"/>
</dbReference>
<dbReference type="PANTHER" id="PTHR10133">
    <property type="entry name" value="DNA POLYMERASE I"/>
    <property type="match status" value="1"/>
</dbReference>
<dbReference type="InterPro" id="IPR019760">
    <property type="entry name" value="DNA-dir_DNA_pol_A_CS"/>
</dbReference>
<evidence type="ECO:0000256" key="5">
    <source>
        <dbReference type="ARBA" id="ARBA00022695"/>
    </source>
</evidence>
<dbReference type="Pfam" id="PF01367">
    <property type="entry name" value="5_3_exonuc"/>
    <property type="match status" value="1"/>
</dbReference>
<dbReference type="InterPro" id="IPR008918">
    <property type="entry name" value="HhH2"/>
</dbReference>
<keyword evidence="5 16" id="KW-0548">Nucleotidyltransferase</keyword>
<dbReference type="CDD" id="cd09898">
    <property type="entry name" value="H3TH_53EXO"/>
    <property type="match status" value="1"/>
</dbReference>
<dbReference type="GO" id="GO:0003677">
    <property type="term" value="F:DNA binding"/>
    <property type="evidence" value="ECO:0007669"/>
    <property type="project" value="UniProtKB-UniRule"/>
</dbReference>
<dbReference type="SUPFAM" id="SSF56672">
    <property type="entry name" value="DNA/RNA polymerases"/>
    <property type="match status" value="1"/>
</dbReference>
<dbReference type="PROSITE" id="PS00447">
    <property type="entry name" value="DNA_POLYMERASE_A"/>
    <property type="match status" value="1"/>
</dbReference>
<dbReference type="SUPFAM" id="SSF53098">
    <property type="entry name" value="Ribonuclease H-like"/>
    <property type="match status" value="1"/>
</dbReference>
<dbReference type="GO" id="GO:0008409">
    <property type="term" value="F:5'-3' exonuclease activity"/>
    <property type="evidence" value="ECO:0007669"/>
    <property type="project" value="UniProtKB-UniRule"/>
</dbReference>
<dbReference type="SMART" id="SM00279">
    <property type="entry name" value="HhH2"/>
    <property type="match status" value="1"/>
</dbReference>
<dbReference type="InterPro" id="IPR002562">
    <property type="entry name" value="3'-5'_exonuclease_dom"/>
</dbReference>
<evidence type="ECO:0000313" key="21">
    <source>
        <dbReference type="Proteomes" id="UP000239867"/>
    </source>
</evidence>
<dbReference type="EMBL" id="CP021255">
    <property type="protein sequence ID" value="AVD71952.1"/>
    <property type="molecule type" value="Genomic_DNA"/>
</dbReference>
<dbReference type="OrthoDB" id="9806424at2"/>
<dbReference type="Gene3D" id="1.20.1060.10">
    <property type="entry name" value="Taq DNA Polymerase, Chain T, domain 4"/>
    <property type="match status" value="1"/>
</dbReference>
<evidence type="ECO:0000259" key="19">
    <source>
        <dbReference type="SMART" id="SM00482"/>
    </source>
</evidence>
<evidence type="ECO:0000256" key="13">
    <source>
        <dbReference type="ARBA" id="ARBA00023204"/>
    </source>
</evidence>
<dbReference type="GO" id="GO:0003887">
    <property type="term" value="F:DNA-directed DNA polymerase activity"/>
    <property type="evidence" value="ECO:0007669"/>
    <property type="project" value="UniProtKB-UniRule"/>
</dbReference>
<evidence type="ECO:0000256" key="7">
    <source>
        <dbReference type="ARBA" id="ARBA00022722"/>
    </source>
</evidence>
<evidence type="ECO:0000256" key="2">
    <source>
        <dbReference type="ARBA" id="ARBA00012417"/>
    </source>
</evidence>
<evidence type="ECO:0000256" key="4">
    <source>
        <dbReference type="ARBA" id="ARBA00022679"/>
    </source>
</evidence>
<evidence type="ECO:0000256" key="15">
    <source>
        <dbReference type="NCBIfam" id="TIGR00593"/>
    </source>
</evidence>
<proteinExistence type="inferred from homology"/>
<keyword evidence="4 16" id="KW-0808">Transferase</keyword>
<dbReference type="FunFam" id="1.10.150.20:FF:000002">
    <property type="entry name" value="DNA polymerase I"/>
    <property type="match status" value="1"/>
</dbReference>
<dbReference type="CDD" id="cd09859">
    <property type="entry name" value="PIN_53EXO"/>
    <property type="match status" value="1"/>
</dbReference>
<protein>
    <recommendedName>
        <fullName evidence="3 15">DNA polymerase I</fullName>
        <ecNumber evidence="2 15">2.7.7.7</ecNumber>
    </recommendedName>
</protein>
<dbReference type="SMART" id="SM00475">
    <property type="entry name" value="53EXOc"/>
    <property type="match status" value="1"/>
</dbReference>
<dbReference type="Gene3D" id="3.40.50.1010">
    <property type="entry name" value="5'-nuclease"/>
    <property type="match status" value="1"/>
</dbReference>
<dbReference type="CDD" id="cd08637">
    <property type="entry name" value="DNA_pol_A_pol_I_C"/>
    <property type="match status" value="1"/>
</dbReference>
<evidence type="ECO:0000256" key="1">
    <source>
        <dbReference type="ARBA" id="ARBA00007705"/>
    </source>
</evidence>
<feature type="domain" description="DNA-directed DNA polymerase family A palm" evidence="19">
    <location>
        <begin position="651"/>
        <end position="857"/>
    </location>
</feature>
<dbReference type="RefSeq" id="WP_104937160.1">
    <property type="nucleotide sequence ID" value="NZ_CP021255.1"/>
</dbReference>
<dbReference type="Pfam" id="PF00476">
    <property type="entry name" value="DNA_pol_A"/>
    <property type="match status" value="1"/>
</dbReference>
<evidence type="ECO:0000256" key="16">
    <source>
        <dbReference type="RuleBase" id="RU004460"/>
    </source>
</evidence>
<dbReference type="GO" id="GO:0006261">
    <property type="term" value="P:DNA-templated DNA replication"/>
    <property type="evidence" value="ECO:0007669"/>
    <property type="project" value="UniProtKB-UniRule"/>
</dbReference>
<keyword evidence="7" id="KW-0540">Nuclease</keyword>
<keyword evidence="11 16" id="KW-0239">DNA-directed DNA polymerase</keyword>
<dbReference type="Gene3D" id="3.30.70.370">
    <property type="match status" value="1"/>
</dbReference>
<dbReference type="InterPro" id="IPR036397">
    <property type="entry name" value="RNaseH_sf"/>
</dbReference>
<keyword evidence="21" id="KW-1185">Reference proteome</keyword>
<dbReference type="KEGG" id="deo:CAY53_11100"/>
<dbReference type="Gene3D" id="1.10.150.20">
    <property type="entry name" value="5' to 3' exonuclease, C-terminal subdomain"/>
    <property type="match status" value="2"/>
</dbReference>
<dbReference type="InterPro" id="IPR020045">
    <property type="entry name" value="DNA_polI_H3TH"/>
</dbReference>
<dbReference type="InterPro" id="IPR043502">
    <property type="entry name" value="DNA/RNA_pol_sf"/>
</dbReference>
<dbReference type="CDD" id="cd06139">
    <property type="entry name" value="DNA_polA_I_Ecoli_like_exo"/>
    <property type="match status" value="1"/>
</dbReference>
<evidence type="ECO:0000256" key="8">
    <source>
        <dbReference type="ARBA" id="ARBA00022763"/>
    </source>
</evidence>
<dbReference type="Pfam" id="PF02739">
    <property type="entry name" value="5_3_exonuc_N"/>
    <property type="match status" value="1"/>
</dbReference>
<feature type="domain" description="5'-3' exonuclease" evidence="18">
    <location>
        <begin position="1"/>
        <end position="257"/>
    </location>
</feature>
<dbReference type="PRINTS" id="PR00868">
    <property type="entry name" value="DNAPOLI"/>
</dbReference>
<dbReference type="EC" id="2.7.7.7" evidence="2 15"/>
<dbReference type="InterPro" id="IPR029060">
    <property type="entry name" value="PIN-like_dom_sf"/>
</dbReference>
<comment type="function">
    <text evidence="16">In addition to polymerase activity, this DNA polymerase exhibits 3'-5' and 5'-3' exonuclease activity.</text>
</comment>
<evidence type="ECO:0000256" key="14">
    <source>
        <dbReference type="ARBA" id="ARBA00049244"/>
    </source>
</evidence>
<reference evidence="20 21" key="1">
    <citation type="journal article" date="2018" name="MBio">
        <title>Insights into the evolution of host association through the isolation and characterization of a novel human periodontal pathobiont, Desulfobulbus oralis.</title>
        <authorList>
            <person name="Cross K.L."/>
            <person name="Chirania P."/>
            <person name="Xiong W."/>
            <person name="Beall C.J."/>
            <person name="Elkins J.G."/>
            <person name="Giannone R.J."/>
            <person name="Griffen A.L."/>
            <person name="Guss A.M."/>
            <person name="Hettich R.L."/>
            <person name="Joshi S.S."/>
            <person name="Mokrzan E.M."/>
            <person name="Martin R.K."/>
            <person name="Zhulin I.B."/>
            <person name="Leys E.J."/>
            <person name="Podar M."/>
        </authorList>
    </citation>
    <scope>NUCLEOTIDE SEQUENCE [LARGE SCALE GENOMIC DNA]</scope>
    <source>
        <strain evidence="20 21">ORNL</strain>
    </source>
</reference>
<dbReference type="InterPro" id="IPR002298">
    <property type="entry name" value="DNA_polymerase_A"/>
</dbReference>
<feature type="domain" description="3'-5' exonuclease" evidence="17">
    <location>
        <begin position="292"/>
        <end position="484"/>
    </location>
</feature>
<dbReference type="NCBIfam" id="TIGR00593">
    <property type="entry name" value="pola"/>
    <property type="match status" value="1"/>
</dbReference>
<dbReference type="GO" id="GO:0006302">
    <property type="term" value="P:double-strand break repair"/>
    <property type="evidence" value="ECO:0007669"/>
    <property type="project" value="TreeGrafter"/>
</dbReference>
<keyword evidence="6 16" id="KW-0235">DNA replication</keyword>
<dbReference type="AlphaFoldDB" id="A0A2L1GQK2"/>
<evidence type="ECO:0000256" key="12">
    <source>
        <dbReference type="ARBA" id="ARBA00023125"/>
    </source>
</evidence>
<accession>A0A2L1GQK2</accession>
<dbReference type="SUPFAM" id="SSF88723">
    <property type="entry name" value="PIN domain-like"/>
    <property type="match status" value="1"/>
</dbReference>
<dbReference type="InterPro" id="IPR012337">
    <property type="entry name" value="RNaseH-like_sf"/>
</dbReference>
<gene>
    <name evidence="16" type="primary">polA</name>
    <name evidence="20" type="ORF">CAY53_11100</name>
</gene>
<evidence type="ECO:0000256" key="10">
    <source>
        <dbReference type="ARBA" id="ARBA00022839"/>
    </source>
</evidence>
<comment type="similarity">
    <text evidence="1 16">Belongs to the DNA polymerase type-A family.</text>
</comment>
<sequence length="892" mass="97069">MPILYLIDGSAYIHRAYHAVAPLSTSVGQPVNAVYGFTTILRRLIREREPQYMAVAFDTRGPVFRHDLYADYKANRPPMPEDLAAQIEAIHETVRAFGILSLMAGDQEADDLIASASACMSGQGVEIVVVSGDKDLAQLVSARVQMWDPMKNLVLDEAGVAAKYGVGPGHLLDYLALTGDTADNVPGVPGIGPKTAARFIAEYGTLEVLYAAAPGLRQSRAVTSLLEHREQAFLSRDLVRLNTRAEVPRELAAYAWPGPDTEALRALWTRLEFQTLLKELPGQRQTMDKSGFRLVTDGAELRALVQRLMPEPVLAVDTETTGLDPRRDTLVGVSLALDEKNAWYLPCGHKDPSGARLPGQLEPDALAAALAPLLANPQSLKVGHNLKFDLAMLAAPQNGGIALSGPLYDTMIGAWLLNPERRSLKLDEVAGELGLAMTSFAEVTDGDKAADAFCRVSLEAARDYSCEDAAVALALYHAQQPQLEAAGLTAQMREVEAPFILVLAAMERAGVAVDAALLTRLGAEFGQRMAEIEAQIYTAAGAPFNVASPKQLGEVLFEKLALPHGRKTKTGWSTDVKVLEKLALEHELPALVLAHRNLAKLKNTYVDRLLELREADTGRVHSSFNQCGTATGRLSSANPNLQNLPIRTLEGRRIRAAFVAPPGAVLLSADYSQIDLRVLAHYSQDAELLAAFRSGADIHRETAAEIFGVMPELVTGEMRRVAKSINFGIVYGMSSFGLARQLEVGRREAQGFIDRYFTHFPGIRAFMERVIAEAHAQGFVSTLAGRRRYLPDLQSKNRAVREFAERTAINTPIQGTAADIIKIAMLRLQARLAAEKLASRMVLQIHDELVLEMPEAELETLAVLTRETMEQAMALAVPLVVNISSGPSLDRD</sequence>
<comment type="catalytic activity">
    <reaction evidence="14 16">
        <text>DNA(n) + a 2'-deoxyribonucleoside 5'-triphosphate = DNA(n+1) + diphosphate</text>
        <dbReference type="Rhea" id="RHEA:22508"/>
        <dbReference type="Rhea" id="RHEA-COMP:17339"/>
        <dbReference type="Rhea" id="RHEA-COMP:17340"/>
        <dbReference type="ChEBI" id="CHEBI:33019"/>
        <dbReference type="ChEBI" id="CHEBI:61560"/>
        <dbReference type="ChEBI" id="CHEBI:173112"/>
        <dbReference type="EC" id="2.7.7.7"/>
    </reaction>
</comment>
<dbReference type="Proteomes" id="UP000239867">
    <property type="component" value="Chromosome"/>
</dbReference>
<dbReference type="NCBIfam" id="NF004397">
    <property type="entry name" value="PRK05755.1"/>
    <property type="match status" value="1"/>
</dbReference>
<evidence type="ECO:0000256" key="3">
    <source>
        <dbReference type="ARBA" id="ARBA00020311"/>
    </source>
</evidence>
<keyword evidence="10 16" id="KW-0269">Exonuclease</keyword>
<dbReference type="Gene3D" id="3.30.420.10">
    <property type="entry name" value="Ribonuclease H-like superfamily/Ribonuclease H"/>
    <property type="match status" value="1"/>
</dbReference>
<dbReference type="FunFam" id="1.20.1060.10:FF:000001">
    <property type="entry name" value="DNA polymerase I"/>
    <property type="match status" value="1"/>
</dbReference>
<evidence type="ECO:0000259" key="18">
    <source>
        <dbReference type="SMART" id="SM00475"/>
    </source>
</evidence>
<organism evidence="20 21">
    <name type="scientific">Desulfobulbus oralis</name>
    <dbReference type="NCBI Taxonomy" id="1986146"/>
    <lineage>
        <taxon>Bacteria</taxon>
        <taxon>Pseudomonadati</taxon>
        <taxon>Thermodesulfobacteriota</taxon>
        <taxon>Desulfobulbia</taxon>
        <taxon>Desulfobulbales</taxon>
        <taxon>Desulfobulbaceae</taxon>
        <taxon>Desulfobulbus</taxon>
    </lineage>
</organism>
<evidence type="ECO:0000259" key="17">
    <source>
        <dbReference type="SMART" id="SM00474"/>
    </source>
</evidence>
<dbReference type="InterPro" id="IPR036279">
    <property type="entry name" value="5-3_exonuclease_C_sf"/>
</dbReference>
<dbReference type="Pfam" id="PF01612">
    <property type="entry name" value="DNA_pol_A_exo1"/>
    <property type="match status" value="1"/>
</dbReference>
<evidence type="ECO:0000256" key="6">
    <source>
        <dbReference type="ARBA" id="ARBA00022705"/>
    </source>
</evidence>
<evidence type="ECO:0000256" key="9">
    <source>
        <dbReference type="ARBA" id="ARBA00022801"/>
    </source>
</evidence>